<organism evidence="3 4">
    <name type="scientific">Micromonospora maris</name>
    <dbReference type="NCBI Taxonomy" id="1003110"/>
    <lineage>
        <taxon>Bacteria</taxon>
        <taxon>Bacillati</taxon>
        <taxon>Actinomycetota</taxon>
        <taxon>Actinomycetes</taxon>
        <taxon>Micromonosporales</taxon>
        <taxon>Micromonosporaceae</taxon>
        <taxon>Micromonospora</taxon>
    </lineage>
</organism>
<proteinExistence type="predicted"/>
<dbReference type="PANTHER" id="PTHR36933">
    <property type="entry name" value="SLL0788 PROTEIN"/>
    <property type="match status" value="1"/>
</dbReference>
<evidence type="ECO:0000313" key="4">
    <source>
        <dbReference type="Proteomes" id="UP000053246"/>
    </source>
</evidence>
<evidence type="ECO:0000256" key="1">
    <source>
        <dbReference type="SAM" id="SignalP"/>
    </source>
</evidence>
<dbReference type="Proteomes" id="UP000053246">
    <property type="component" value="Unassembled WGS sequence"/>
</dbReference>
<reference evidence="3 4" key="1">
    <citation type="submission" date="2015-10" db="EMBL/GenBank/DDBJ databases">
        <authorList>
            <person name="Ju K.-S."/>
            <person name="Doroghazi J.R."/>
            <person name="Metcalf W.W."/>
        </authorList>
    </citation>
    <scope>NUCLEOTIDE SEQUENCE [LARGE SCALE GENOMIC DNA]</scope>
    <source>
        <strain evidence="3 4">NRRL B-24793</strain>
    </source>
</reference>
<dbReference type="InterPro" id="IPR012347">
    <property type="entry name" value="Ferritin-like"/>
</dbReference>
<evidence type="ECO:0000313" key="3">
    <source>
        <dbReference type="EMBL" id="KUJ48206.1"/>
    </source>
</evidence>
<comment type="caution">
    <text evidence="3">The sequence shown here is derived from an EMBL/GenBank/DDBJ whole genome shotgun (WGS) entry which is preliminary data.</text>
</comment>
<dbReference type="RefSeq" id="WP_013731465.1">
    <property type="nucleotide sequence ID" value="NZ_LMWI01000001.1"/>
</dbReference>
<protein>
    <submittedName>
        <fullName evidence="3">Copper resistance protein</fullName>
    </submittedName>
</protein>
<evidence type="ECO:0000259" key="2">
    <source>
        <dbReference type="Pfam" id="PF03713"/>
    </source>
</evidence>
<dbReference type="InterPro" id="IPR005183">
    <property type="entry name" value="DUF305_CopM-like"/>
</dbReference>
<feature type="signal peptide" evidence="1">
    <location>
        <begin position="1"/>
        <end position="23"/>
    </location>
</feature>
<accession>A0A9X0I797</accession>
<dbReference type="EMBL" id="LMWI01000001">
    <property type="protein sequence ID" value="KUJ48206.1"/>
    <property type="molecule type" value="Genomic_DNA"/>
</dbReference>
<dbReference type="AlphaFoldDB" id="A0A9X0I797"/>
<dbReference type="PROSITE" id="PS51257">
    <property type="entry name" value="PROKAR_LIPOPROTEIN"/>
    <property type="match status" value="1"/>
</dbReference>
<feature type="domain" description="DUF305" evidence="2">
    <location>
        <begin position="57"/>
        <end position="210"/>
    </location>
</feature>
<gene>
    <name evidence="3" type="ORF">ADL17_03825</name>
</gene>
<name>A0A9X0I797_9ACTN</name>
<dbReference type="Gene3D" id="1.20.1260.10">
    <property type="match status" value="1"/>
</dbReference>
<keyword evidence="4" id="KW-1185">Reference proteome</keyword>
<dbReference type="Pfam" id="PF03713">
    <property type="entry name" value="DUF305"/>
    <property type="match status" value="1"/>
</dbReference>
<dbReference type="PANTHER" id="PTHR36933:SF1">
    <property type="entry name" value="SLL0788 PROTEIN"/>
    <property type="match status" value="1"/>
</dbReference>
<feature type="chain" id="PRO_5040847929" evidence="1">
    <location>
        <begin position="24"/>
        <end position="213"/>
    </location>
</feature>
<dbReference type="OMA" id="ETESQGW"/>
<keyword evidence="1" id="KW-0732">Signal</keyword>
<sequence>MNRTYLRRALLSGVSLVVAVGLAACGSDHRPGAGHDKTVTPSGSAFRGEAAANNAADRMFAQMMIPHHEQAVEMSDLAATRAADPEVKQLAAEIKEAQAPEITQMRDWLTRWGVPMPTASGDGHGTDHGMPEMDHEMPGMMSDAEMARLKAATGPEFDRQFLTMMIAHHEGAITMSEEEIAQGANPDAKALAQQIIITQQTEIDTMKKILARL</sequence>